<reference evidence="2 3" key="1">
    <citation type="submission" date="2023-02" db="EMBL/GenBank/DDBJ databases">
        <title>Devosia algicola sp. nov., isolated from the phycosphere of marine algae.</title>
        <authorList>
            <person name="Kim J.M."/>
            <person name="Lee J.K."/>
            <person name="Choi B.J."/>
            <person name="Bayburt H."/>
            <person name="Jeon C.O."/>
        </authorList>
    </citation>
    <scope>NUCLEOTIDE SEQUENCE [LARGE SCALE GENOMIC DNA]</scope>
    <source>
        <strain evidence="2 3">G20-9</strain>
    </source>
</reference>
<dbReference type="EMBL" id="CP118246">
    <property type="protein sequence ID" value="WDR03714.1"/>
    <property type="molecule type" value="Genomic_DNA"/>
</dbReference>
<evidence type="ECO:0000313" key="3">
    <source>
        <dbReference type="Proteomes" id="UP001220530"/>
    </source>
</evidence>
<protein>
    <recommendedName>
        <fullName evidence="4">Secreted protein</fullName>
    </recommendedName>
</protein>
<dbReference type="RefSeq" id="WP_282220104.1">
    <property type="nucleotide sequence ID" value="NZ_CP118246.1"/>
</dbReference>
<keyword evidence="1" id="KW-0732">Signal</keyword>
<feature type="signal peptide" evidence="1">
    <location>
        <begin position="1"/>
        <end position="23"/>
    </location>
</feature>
<gene>
    <name evidence="2" type="ORF">PSQ19_06560</name>
</gene>
<organism evidence="2 3">
    <name type="scientific">Devosia algicola</name>
    <dbReference type="NCBI Taxonomy" id="3026418"/>
    <lineage>
        <taxon>Bacteria</taxon>
        <taxon>Pseudomonadati</taxon>
        <taxon>Pseudomonadota</taxon>
        <taxon>Alphaproteobacteria</taxon>
        <taxon>Hyphomicrobiales</taxon>
        <taxon>Devosiaceae</taxon>
        <taxon>Devosia</taxon>
    </lineage>
</organism>
<dbReference type="Proteomes" id="UP001220530">
    <property type="component" value="Chromosome"/>
</dbReference>
<proteinExistence type="predicted"/>
<name>A0ABY7YRS2_9HYPH</name>
<feature type="chain" id="PRO_5046251330" description="Secreted protein" evidence="1">
    <location>
        <begin position="24"/>
        <end position="197"/>
    </location>
</feature>
<accession>A0ABY7YRS2</accession>
<evidence type="ECO:0000313" key="2">
    <source>
        <dbReference type="EMBL" id="WDR03714.1"/>
    </source>
</evidence>
<evidence type="ECO:0008006" key="4">
    <source>
        <dbReference type="Google" id="ProtNLM"/>
    </source>
</evidence>
<evidence type="ECO:0000256" key="1">
    <source>
        <dbReference type="SAM" id="SignalP"/>
    </source>
</evidence>
<sequence>MTFARTTAFLALLPLLATSPASAQSISVSVSRSILADQPYTLIYPDFMIATGAAGEPVTINHPEAPLQCTSEIVQVEDTGWTAQSALDNLDEGEVVKGWIDRFPGFTITNKAITRYQSGDALLYEGTSTDSPMDMPLTIVHTETVDGPRGYSLDCLYATEYEQQARPIVNFIIANFSTHSDADCCVGMKVEDTATPQ</sequence>
<keyword evidence="3" id="KW-1185">Reference proteome</keyword>